<evidence type="ECO:0008006" key="3">
    <source>
        <dbReference type="Google" id="ProtNLM"/>
    </source>
</evidence>
<name>A0ABQ9TFB0_SAGOE</name>
<sequence length="52" mass="5331">WRLRAPPVPAAGLCAVRGWGRPAYGGSRGTGTSHRTAGRVLLAYNGIPQGSG</sequence>
<proteinExistence type="predicted"/>
<dbReference type="Proteomes" id="UP001266305">
    <property type="component" value="Unassembled WGS sequence"/>
</dbReference>
<feature type="non-terminal residue" evidence="1">
    <location>
        <position position="52"/>
    </location>
</feature>
<reference evidence="1 2" key="1">
    <citation type="submission" date="2023-05" db="EMBL/GenBank/DDBJ databases">
        <title>B98-5 Cell Line De Novo Hybrid Assembly: An Optical Mapping Approach.</title>
        <authorList>
            <person name="Kananen K."/>
            <person name="Auerbach J.A."/>
            <person name="Kautto E."/>
            <person name="Blachly J.S."/>
        </authorList>
    </citation>
    <scope>NUCLEOTIDE SEQUENCE [LARGE SCALE GENOMIC DNA]</scope>
    <source>
        <strain evidence="1">B95-8</strain>
        <tissue evidence="1">Cell line</tissue>
    </source>
</reference>
<gene>
    <name evidence="1" type="ORF">P7K49_038163</name>
</gene>
<protein>
    <recommendedName>
        <fullName evidence="3">MHC class I antigen</fullName>
    </recommendedName>
</protein>
<organism evidence="1 2">
    <name type="scientific">Saguinus oedipus</name>
    <name type="common">Cotton-top tamarin</name>
    <name type="synonym">Oedipomidas oedipus</name>
    <dbReference type="NCBI Taxonomy" id="9490"/>
    <lineage>
        <taxon>Eukaryota</taxon>
        <taxon>Metazoa</taxon>
        <taxon>Chordata</taxon>
        <taxon>Craniata</taxon>
        <taxon>Vertebrata</taxon>
        <taxon>Euteleostomi</taxon>
        <taxon>Mammalia</taxon>
        <taxon>Eutheria</taxon>
        <taxon>Euarchontoglires</taxon>
        <taxon>Primates</taxon>
        <taxon>Haplorrhini</taxon>
        <taxon>Platyrrhini</taxon>
        <taxon>Cebidae</taxon>
        <taxon>Callitrichinae</taxon>
        <taxon>Saguinus</taxon>
    </lineage>
</organism>
<comment type="caution">
    <text evidence="1">The sequence shown here is derived from an EMBL/GenBank/DDBJ whole genome shotgun (WGS) entry which is preliminary data.</text>
</comment>
<feature type="non-terminal residue" evidence="1">
    <location>
        <position position="1"/>
    </location>
</feature>
<keyword evidence="2" id="KW-1185">Reference proteome</keyword>
<evidence type="ECO:0000313" key="1">
    <source>
        <dbReference type="EMBL" id="KAK2082927.1"/>
    </source>
</evidence>
<accession>A0ABQ9TFB0</accession>
<evidence type="ECO:0000313" key="2">
    <source>
        <dbReference type="Proteomes" id="UP001266305"/>
    </source>
</evidence>
<dbReference type="EMBL" id="JASSZA010000023">
    <property type="protein sequence ID" value="KAK2082927.1"/>
    <property type="molecule type" value="Genomic_DNA"/>
</dbReference>